<dbReference type="AlphaFoldDB" id="A0A1U7J2B9"/>
<dbReference type="Proteomes" id="UP000185557">
    <property type="component" value="Unassembled WGS sequence"/>
</dbReference>
<dbReference type="RefSeq" id="WP_073609784.1">
    <property type="nucleotide sequence ID" value="NZ_MRCG01000014.1"/>
</dbReference>
<sequence length="123" mass="13648">MNAKLVESLVQAIESLPPEDYALFQEQLATRSVQKTPGVCGGHARIRSTRIPIWTLISLQHQGADDNELLHNFPSLTPFDLTVARAYYANHTEEIDSAIADIHDAEVPSEGESKQQIPTIKQN</sequence>
<dbReference type="SUPFAM" id="SSF46689">
    <property type="entry name" value="Homeodomain-like"/>
    <property type="match status" value="1"/>
</dbReference>
<name>A0A1U7J2B9_9CYAN</name>
<dbReference type="EMBL" id="MRCG01000014">
    <property type="protein sequence ID" value="OKH46152.1"/>
    <property type="molecule type" value="Genomic_DNA"/>
</dbReference>
<evidence type="ECO:0000313" key="1">
    <source>
        <dbReference type="EMBL" id="OKH46152.1"/>
    </source>
</evidence>
<evidence type="ECO:0000313" key="2">
    <source>
        <dbReference type="Proteomes" id="UP000185557"/>
    </source>
</evidence>
<keyword evidence="2" id="KW-1185">Reference proteome</keyword>
<organism evidence="1 2">
    <name type="scientific">Phormidium tenue NIES-30</name>
    <dbReference type="NCBI Taxonomy" id="549789"/>
    <lineage>
        <taxon>Bacteria</taxon>
        <taxon>Bacillati</taxon>
        <taxon>Cyanobacteriota</taxon>
        <taxon>Cyanophyceae</taxon>
        <taxon>Oscillatoriophycideae</taxon>
        <taxon>Oscillatoriales</taxon>
        <taxon>Oscillatoriaceae</taxon>
        <taxon>Phormidium</taxon>
    </lineage>
</organism>
<protein>
    <recommendedName>
        <fullName evidence="3">DUF433 domain-containing protein</fullName>
    </recommendedName>
</protein>
<dbReference type="InterPro" id="IPR007367">
    <property type="entry name" value="DUF433"/>
</dbReference>
<dbReference type="Gene3D" id="1.10.10.10">
    <property type="entry name" value="Winged helix-like DNA-binding domain superfamily/Winged helix DNA-binding domain"/>
    <property type="match status" value="1"/>
</dbReference>
<evidence type="ECO:0008006" key="3">
    <source>
        <dbReference type="Google" id="ProtNLM"/>
    </source>
</evidence>
<dbReference type="PANTHER" id="PTHR34849:SF4">
    <property type="entry name" value="SLR1209 PROTEIN"/>
    <property type="match status" value="1"/>
</dbReference>
<reference evidence="1 2" key="1">
    <citation type="submission" date="2016-11" db="EMBL/GenBank/DDBJ databases">
        <title>Draft Genome Sequences of Nine Cyanobacterial Strains from Diverse Habitats.</title>
        <authorList>
            <person name="Zhu T."/>
            <person name="Hou S."/>
            <person name="Lu X."/>
            <person name="Hess W.R."/>
        </authorList>
    </citation>
    <scope>NUCLEOTIDE SEQUENCE [LARGE SCALE GENOMIC DNA]</scope>
    <source>
        <strain evidence="1 2">NIES-30</strain>
    </source>
</reference>
<proteinExistence type="predicted"/>
<dbReference type="PANTHER" id="PTHR34849">
    <property type="entry name" value="SSL5025 PROTEIN"/>
    <property type="match status" value="1"/>
</dbReference>
<comment type="caution">
    <text evidence="1">The sequence shown here is derived from an EMBL/GenBank/DDBJ whole genome shotgun (WGS) entry which is preliminary data.</text>
</comment>
<gene>
    <name evidence="1" type="ORF">NIES30_17800</name>
</gene>
<dbReference type="OrthoDB" id="573495at2"/>
<dbReference type="InterPro" id="IPR009057">
    <property type="entry name" value="Homeodomain-like_sf"/>
</dbReference>
<dbReference type="Pfam" id="PF04255">
    <property type="entry name" value="DUF433"/>
    <property type="match status" value="1"/>
</dbReference>
<accession>A0A1U7J2B9</accession>
<dbReference type="InterPro" id="IPR036388">
    <property type="entry name" value="WH-like_DNA-bd_sf"/>
</dbReference>
<dbReference type="STRING" id="549789.NIES30_17800"/>